<proteinExistence type="predicted"/>
<organism evidence="1 2">
    <name type="scientific">Colocasia esculenta</name>
    <name type="common">Wild taro</name>
    <name type="synonym">Arum esculentum</name>
    <dbReference type="NCBI Taxonomy" id="4460"/>
    <lineage>
        <taxon>Eukaryota</taxon>
        <taxon>Viridiplantae</taxon>
        <taxon>Streptophyta</taxon>
        <taxon>Embryophyta</taxon>
        <taxon>Tracheophyta</taxon>
        <taxon>Spermatophyta</taxon>
        <taxon>Magnoliopsida</taxon>
        <taxon>Liliopsida</taxon>
        <taxon>Araceae</taxon>
        <taxon>Aroideae</taxon>
        <taxon>Colocasieae</taxon>
        <taxon>Colocasia</taxon>
    </lineage>
</organism>
<evidence type="ECO:0000313" key="2">
    <source>
        <dbReference type="Proteomes" id="UP000652761"/>
    </source>
</evidence>
<dbReference type="EMBL" id="NMUH01000129">
    <property type="protein sequence ID" value="MQL72438.1"/>
    <property type="molecule type" value="Genomic_DNA"/>
</dbReference>
<dbReference type="PANTHER" id="PTHR14614:SF130">
    <property type="entry name" value="PROTEIN-LYSINE N-METHYLTRANSFERASE EEF2KMT"/>
    <property type="match status" value="1"/>
</dbReference>
<dbReference type="InterPro" id="IPR029063">
    <property type="entry name" value="SAM-dependent_MTases_sf"/>
</dbReference>
<dbReference type="Gene3D" id="3.40.50.150">
    <property type="entry name" value="Vaccinia Virus protein VP39"/>
    <property type="match status" value="1"/>
</dbReference>
<reference evidence="1" key="1">
    <citation type="submission" date="2017-07" db="EMBL/GenBank/DDBJ databases">
        <title>Taro Niue Genome Assembly and Annotation.</title>
        <authorList>
            <person name="Atibalentja N."/>
            <person name="Keating K."/>
            <person name="Fields C.J."/>
        </authorList>
    </citation>
    <scope>NUCLEOTIDE SEQUENCE</scope>
    <source>
        <strain evidence="1">Niue_2</strain>
        <tissue evidence="1">Leaf</tissue>
    </source>
</reference>
<dbReference type="Proteomes" id="UP000652761">
    <property type="component" value="Unassembled WGS sequence"/>
</dbReference>
<dbReference type="AlphaFoldDB" id="A0A843TL45"/>
<dbReference type="SUPFAM" id="SSF53335">
    <property type="entry name" value="S-adenosyl-L-methionine-dependent methyltransferases"/>
    <property type="match status" value="1"/>
</dbReference>
<dbReference type="PANTHER" id="PTHR14614">
    <property type="entry name" value="HEPATOCELLULAR CARCINOMA-ASSOCIATED ANTIGEN"/>
    <property type="match status" value="1"/>
</dbReference>
<sequence length="395" mass="43654">MRRQSGGGSLTLGVQSFIMDNCITIGQAGALSHTYIKNILKKVISTAESSGNEVLEDLYEFYAHHISFFKEDMWLKDGTNIQKSISFFISNGFDQGHSGSRNLVIPIHCSSNMLEGDTGCSIWPSSLFLSEFILSYPDIFYNKYCLEVGAGVGLVGIILSKVKASKFLELHIPQANYMIIYFAQVVVTDGDLSTLANMQANLELNHVGTNNETSQNGGTDSKSNKYKIHYNLFITVECKFLSWEAASESELTSYSPDVVLAADVIYDPLCLPHLVRVLASLLKPKKMHTFSSCGGRSNDGDGFASDHHQIGVCKVGSSQNNLEMHVICQPVAYIATVIRNVETFNYFIGLACQANLCIVDITEEKKPSNLLPYVTSYDRSSVKLYVVSYSRTEDL</sequence>
<protein>
    <submittedName>
        <fullName evidence="1">Uncharacterized protein</fullName>
    </submittedName>
</protein>
<gene>
    <name evidence="1" type="ORF">Taro_004741</name>
</gene>
<comment type="caution">
    <text evidence="1">The sequence shown here is derived from an EMBL/GenBank/DDBJ whole genome shotgun (WGS) entry which is preliminary data.</text>
</comment>
<accession>A0A843TL45</accession>
<keyword evidence="2" id="KW-1185">Reference proteome</keyword>
<dbReference type="Pfam" id="PF10294">
    <property type="entry name" value="Methyltransf_16"/>
    <property type="match status" value="2"/>
</dbReference>
<evidence type="ECO:0000313" key="1">
    <source>
        <dbReference type="EMBL" id="MQL72438.1"/>
    </source>
</evidence>
<dbReference type="OrthoDB" id="194386at2759"/>
<name>A0A843TL45_COLES</name>
<dbReference type="InterPro" id="IPR019410">
    <property type="entry name" value="Methyltransf_16"/>
</dbReference>